<comment type="caution">
    <text evidence="2">The sequence shown here is derived from an EMBL/GenBank/DDBJ whole genome shotgun (WGS) entry which is preliminary data.</text>
</comment>
<dbReference type="Proteomes" id="UP000192801">
    <property type="component" value="Unassembled WGS sequence"/>
</dbReference>
<reference evidence="2 3" key="1">
    <citation type="submission" date="2016-12" db="EMBL/GenBank/DDBJ databases">
        <title>The new phylogeny of genus Mycobacterium.</title>
        <authorList>
            <person name="Tortoli E."/>
            <person name="Trovato A."/>
            <person name="Cirillo D.M."/>
        </authorList>
    </citation>
    <scope>NUCLEOTIDE SEQUENCE [LARGE SCALE GENOMIC DNA]</scope>
    <source>
        <strain evidence="2 3">DSM 45130</strain>
    </source>
</reference>
<name>A0A1X0DAX6_9MYCO</name>
<sequence length="292" mass="29394">MVAVATLGLLTLASATAYATPAAPDVSTLPTVPDEGFRDSVGNLYFQTPGGLLCAILTTERTAGCSGRLPSAPDGANEVTLTGTGATFEVADAPRFVRASGPAAPVLTEGHRLVDGDLTCAVTTGTTSCVTGSPAAHWFVLSADGSGIGPSTPGLPAGFPDPQNFVVADGNYIVGQGAKNIFPTFHVGNGLTCQIRTFSGGFVGCSGPLPAAAGGKRTVEFELTGSTRFVDGERYAKPDYPGEIETLPAGQSVSGTGGGTCMALADGVACYAVLADKFTGFVVDSSGVRTYP</sequence>
<feature type="signal peptide" evidence="1">
    <location>
        <begin position="1"/>
        <end position="19"/>
    </location>
</feature>
<protein>
    <recommendedName>
        <fullName evidence="4">Ig-like domain-containing protein</fullName>
    </recommendedName>
</protein>
<proteinExistence type="predicted"/>
<evidence type="ECO:0000256" key="1">
    <source>
        <dbReference type="SAM" id="SignalP"/>
    </source>
</evidence>
<evidence type="ECO:0000313" key="2">
    <source>
        <dbReference type="EMBL" id="ORA69521.1"/>
    </source>
</evidence>
<dbReference type="AlphaFoldDB" id="A0A1X0DAX6"/>
<dbReference type="STRING" id="444597.BST26_13500"/>
<organism evidence="2 3">
    <name type="scientific">Mycolicibacterium insubricum</name>
    <dbReference type="NCBI Taxonomy" id="444597"/>
    <lineage>
        <taxon>Bacteria</taxon>
        <taxon>Bacillati</taxon>
        <taxon>Actinomycetota</taxon>
        <taxon>Actinomycetes</taxon>
        <taxon>Mycobacteriales</taxon>
        <taxon>Mycobacteriaceae</taxon>
        <taxon>Mycolicibacterium</taxon>
    </lineage>
</organism>
<feature type="chain" id="PRO_5012393994" description="Ig-like domain-containing protein" evidence="1">
    <location>
        <begin position="20"/>
        <end position="292"/>
    </location>
</feature>
<evidence type="ECO:0008006" key="4">
    <source>
        <dbReference type="Google" id="ProtNLM"/>
    </source>
</evidence>
<gene>
    <name evidence="2" type="ORF">BST26_13500</name>
</gene>
<keyword evidence="1" id="KW-0732">Signal</keyword>
<evidence type="ECO:0000313" key="3">
    <source>
        <dbReference type="Proteomes" id="UP000192801"/>
    </source>
</evidence>
<keyword evidence="3" id="KW-1185">Reference proteome</keyword>
<accession>A0A1X0DAX6</accession>
<dbReference type="EMBL" id="MVHS01000032">
    <property type="protein sequence ID" value="ORA69521.1"/>
    <property type="molecule type" value="Genomic_DNA"/>
</dbReference>